<evidence type="ECO:0000259" key="5">
    <source>
        <dbReference type="PROSITE" id="PS51469"/>
    </source>
</evidence>
<dbReference type="InterPro" id="IPR045120">
    <property type="entry name" value="Suco/Slp1-like"/>
</dbReference>
<proteinExistence type="predicted"/>
<comment type="subcellular location">
    <subcellularLocation>
        <location evidence="1">Endomembrane system</location>
    </subcellularLocation>
</comment>
<dbReference type="InterPro" id="IPR008979">
    <property type="entry name" value="Galactose-bd-like_sf"/>
</dbReference>
<evidence type="ECO:0000256" key="2">
    <source>
        <dbReference type="ARBA" id="ARBA00022692"/>
    </source>
</evidence>
<reference evidence="6 7" key="1">
    <citation type="submission" date="2024-10" db="EMBL/GenBank/DDBJ databases">
        <title>Updated reference genomes for cyclostephanoid diatoms.</title>
        <authorList>
            <person name="Roberts W.R."/>
            <person name="Alverson A.J."/>
        </authorList>
    </citation>
    <scope>NUCLEOTIDE SEQUENCE [LARGE SCALE GENOMIC DNA]</scope>
    <source>
        <strain evidence="6 7">AJA276-08</strain>
    </source>
</reference>
<dbReference type="PROSITE" id="PS51469">
    <property type="entry name" value="SUN"/>
    <property type="match status" value="1"/>
</dbReference>
<protein>
    <recommendedName>
        <fullName evidence="5">SUN domain-containing protein</fullName>
    </recommendedName>
</protein>
<sequence length="229" mass="26521">MEKKYVVIGLSEDILVKQIILSNYERYSSRVKEFQVLASQEYPTPSDDYWNIIGTYEAHSKSGEQAFELLEPTWARYLKFRFLSHYGSEHYCTLSQIKVHGSTMLQGFHEQWKESEKNDWESEQEDGTVVEEGEEYEAKSVREEWDVKKEGIDLEGEYEQVEKIVNENAMGNDEIVAVDDASIEETLNNRETDATEDPPTATIHDEIQKEAITKTAVISWMMPHQPLKA</sequence>
<dbReference type="PANTHER" id="PTHR12953:SF0">
    <property type="entry name" value="SUN DOMAIN-CONTAINING OSSIFICATION FACTOR"/>
    <property type="match status" value="1"/>
</dbReference>
<dbReference type="Pfam" id="PF07738">
    <property type="entry name" value="Sad1_UNC"/>
    <property type="match status" value="1"/>
</dbReference>
<comment type="caution">
    <text evidence="6">The sequence shown here is derived from an EMBL/GenBank/DDBJ whole genome shotgun (WGS) entry which is preliminary data.</text>
</comment>
<name>A0ABD3PHJ8_9STRA</name>
<dbReference type="GO" id="GO:0012505">
    <property type="term" value="C:endomembrane system"/>
    <property type="evidence" value="ECO:0007669"/>
    <property type="project" value="UniProtKB-SubCell"/>
</dbReference>
<evidence type="ECO:0000256" key="3">
    <source>
        <dbReference type="ARBA" id="ARBA00022989"/>
    </source>
</evidence>
<organism evidence="6 7">
    <name type="scientific">Stephanodiscus triporus</name>
    <dbReference type="NCBI Taxonomy" id="2934178"/>
    <lineage>
        <taxon>Eukaryota</taxon>
        <taxon>Sar</taxon>
        <taxon>Stramenopiles</taxon>
        <taxon>Ochrophyta</taxon>
        <taxon>Bacillariophyta</taxon>
        <taxon>Coscinodiscophyceae</taxon>
        <taxon>Thalassiosirophycidae</taxon>
        <taxon>Stephanodiscales</taxon>
        <taxon>Stephanodiscaceae</taxon>
        <taxon>Stephanodiscus</taxon>
    </lineage>
</organism>
<dbReference type="Proteomes" id="UP001530315">
    <property type="component" value="Unassembled WGS sequence"/>
</dbReference>
<evidence type="ECO:0000256" key="4">
    <source>
        <dbReference type="ARBA" id="ARBA00023136"/>
    </source>
</evidence>
<feature type="domain" description="SUN" evidence="5">
    <location>
        <begin position="1"/>
        <end position="104"/>
    </location>
</feature>
<evidence type="ECO:0000313" key="6">
    <source>
        <dbReference type="EMBL" id="KAL3787159.1"/>
    </source>
</evidence>
<accession>A0ABD3PHJ8</accession>
<keyword evidence="2" id="KW-0812">Transmembrane</keyword>
<keyword evidence="3" id="KW-1133">Transmembrane helix</keyword>
<dbReference type="AlphaFoldDB" id="A0ABD3PHJ8"/>
<dbReference type="InterPro" id="IPR012919">
    <property type="entry name" value="SUN_dom"/>
</dbReference>
<dbReference type="PANTHER" id="PTHR12953">
    <property type="entry name" value="MEMBRANE PROTEIN CH1 RELATED"/>
    <property type="match status" value="1"/>
</dbReference>
<evidence type="ECO:0000256" key="1">
    <source>
        <dbReference type="ARBA" id="ARBA00004308"/>
    </source>
</evidence>
<dbReference type="EMBL" id="JALLAZ020000792">
    <property type="protein sequence ID" value="KAL3787159.1"/>
    <property type="molecule type" value="Genomic_DNA"/>
</dbReference>
<dbReference type="SUPFAM" id="SSF49785">
    <property type="entry name" value="Galactose-binding domain-like"/>
    <property type="match status" value="1"/>
</dbReference>
<evidence type="ECO:0000313" key="7">
    <source>
        <dbReference type="Proteomes" id="UP001530315"/>
    </source>
</evidence>
<gene>
    <name evidence="6" type="ORF">ACHAW5_004729</name>
</gene>
<keyword evidence="4" id="KW-0472">Membrane</keyword>
<keyword evidence="7" id="KW-1185">Reference proteome</keyword>
<dbReference type="Gene3D" id="2.60.120.260">
    <property type="entry name" value="Galactose-binding domain-like"/>
    <property type="match status" value="1"/>
</dbReference>